<reference evidence="2 3" key="1">
    <citation type="journal article" date="2013" name="Genome Announc.">
        <title>Genome Sequence of Lactobacillus saerimneri 30a (Formerly Lactobacillus sp. Strain 30a), a Reference Lactic Acid Bacterium Strain Producing Biogenic Amines.</title>
        <authorList>
            <person name="Romano A."/>
            <person name="Trip H."/>
            <person name="Campbell-Sills H."/>
            <person name="Bouchez O."/>
            <person name="Sherman D."/>
            <person name="Lolkema J.S."/>
            <person name="Lucas P.M."/>
        </authorList>
    </citation>
    <scope>NUCLEOTIDE SEQUENCE [LARGE SCALE GENOMIC DNA]</scope>
    <source>
        <strain evidence="2 3">30a</strain>
    </source>
</reference>
<dbReference type="PATRIC" id="fig|1227363.6.peg.663"/>
<comment type="caution">
    <text evidence="2">The sequence shown here is derived from an EMBL/GenBank/DDBJ whole genome shotgun (WGS) entry which is preliminary data.</text>
</comment>
<feature type="compositionally biased region" description="Low complexity" evidence="1">
    <location>
        <begin position="110"/>
        <end position="135"/>
    </location>
</feature>
<name>M5J7V4_9LACO</name>
<dbReference type="AlphaFoldDB" id="M5J7V4"/>
<proteinExistence type="predicted"/>
<feature type="region of interest" description="Disordered" evidence="1">
    <location>
        <begin position="13"/>
        <end position="168"/>
    </location>
</feature>
<dbReference type="Proteomes" id="UP000011912">
    <property type="component" value="Unassembled WGS sequence"/>
</dbReference>
<dbReference type="NCBIfam" id="NF033647">
    <property type="entry name" value="adhesin_LEA"/>
    <property type="match status" value="1"/>
</dbReference>
<sequence>MSVLLGFTFLTGHGNKHVSADTTSSETTNATASTPTVLTDQEVTLQNNDSTTPKDTTTTTDAANTATTADKEAASTTTSDNSTKPVTEQPAATTATSEDKVNPAVTSTTNTNQPANASQPAATTTTNTSSTTTQPRLRAASVATPTTTTTDNNQLTKQTGLSSADNAGSNIFQGKDGNWYKVVFEDGQNKVYKVADITASANTGLPESWVRENIVIAKEDLGNGKTHWTIVFFPNKGFSKDGNVKGLQNAGFAFILTKDYKIDGDISIVIDTDTSKNTVNSYSRDGDAYGNNPVETHVVQAFNPKTDIDEMGLVNSDTLKLANNKYGNQYIQGVYYITADQYNGRKDIDNIFFRGDSSDIGSDGKTYNGGGRGIYANNDIHVRSGEVQGGANGEYLIHDNILSEIDFNANGAFSSLDFGTLVSLKSWGSWGSLANDYSQHSTFTISFDTTHDDSYQAYLKENTANKYSNGGAQFSGLVAGFASHQNSGFWDGFLANGEQRVGKTDANGKWLPVTAEEVIDNFVNPDTAIAKFSPKYLNDAQIKAVKQKIAEATTQEAIDQAVADGYALDDAMMKLGQSVGVYGGPSERMVVNTRNSDKYVYDTQEDKDTYDQVAVEANKYLSRANGGYLDLNATQQLTQE</sequence>
<feature type="compositionally biased region" description="Low complexity" evidence="1">
    <location>
        <begin position="144"/>
        <end position="159"/>
    </location>
</feature>
<evidence type="ECO:0000256" key="1">
    <source>
        <dbReference type="SAM" id="MobiDB-lite"/>
    </source>
</evidence>
<feature type="compositionally biased region" description="Polar residues" evidence="1">
    <location>
        <begin position="41"/>
        <end position="50"/>
    </location>
</feature>
<feature type="compositionally biased region" description="Polar residues" evidence="1">
    <location>
        <begin position="75"/>
        <end position="96"/>
    </location>
</feature>
<feature type="compositionally biased region" description="Low complexity" evidence="1">
    <location>
        <begin position="51"/>
        <end position="68"/>
    </location>
</feature>
<dbReference type="STRING" id="1227363.D271_03390"/>
<accession>M5J7V4</accession>
<feature type="compositionally biased region" description="Low complexity" evidence="1">
    <location>
        <begin position="20"/>
        <end position="39"/>
    </location>
</feature>
<evidence type="ECO:0000313" key="2">
    <source>
        <dbReference type="EMBL" id="EKW99169.1"/>
    </source>
</evidence>
<protein>
    <submittedName>
        <fullName evidence="2">Protein with ysrik-signal peptide</fullName>
    </submittedName>
</protein>
<organism evidence="2 3">
    <name type="scientific">Ligilactobacillus saerimneri 30a</name>
    <dbReference type="NCBI Taxonomy" id="1227363"/>
    <lineage>
        <taxon>Bacteria</taxon>
        <taxon>Bacillati</taxon>
        <taxon>Bacillota</taxon>
        <taxon>Bacilli</taxon>
        <taxon>Lactobacillales</taxon>
        <taxon>Lactobacillaceae</taxon>
        <taxon>Ligilactobacillus</taxon>
    </lineage>
</organism>
<gene>
    <name evidence="2" type="ORF">D271_03390</name>
</gene>
<evidence type="ECO:0000313" key="3">
    <source>
        <dbReference type="Proteomes" id="UP000011912"/>
    </source>
</evidence>
<dbReference type="EMBL" id="ANAG01000011">
    <property type="protein sequence ID" value="EKW99169.1"/>
    <property type="molecule type" value="Genomic_DNA"/>
</dbReference>
<keyword evidence="3" id="KW-1185">Reference proteome</keyword>